<dbReference type="RefSeq" id="WP_127122819.1">
    <property type="nucleotide sequence ID" value="NZ_BHXQ01000004.1"/>
</dbReference>
<sequence>MWEEILKAFTGVYLPSMLKFFFGPLGGYALKLNIFTTIIATIAGMMTVVTAFAFAGDWIRINIINRLSPNRKRFSDRNKRFIMIWRKYGIAGTAFLTPLILTPIGGSIVAISFGSPKDKLLLYMFISACFWSSVFTVGVYYFFDLVKDWLM</sequence>
<accession>A0A401UB90</accession>
<feature type="transmembrane region" description="Helical" evidence="1">
    <location>
        <begin position="120"/>
        <end position="143"/>
    </location>
</feature>
<evidence type="ECO:0008006" key="4">
    <source>
        <dbReference type="Google" id="ProtNLM"/>
    </source>
</evidence>
<evidence type="ECO:0000313" key="2">
    <source>
        <dbReference type="EMBL" id="GCC52173.1"/>
    </source>
</evidence>
<evidence type="ECO:0000313" key="3">
    <source>
        <dbReference type="Proteomes" id="UP000288227"/>
    </source>
</evidence>
<name>A0A401UB90_9BACT</name>
<reference evidence="2 3" key="1">
    <citation type="submission" date="2018-11" db="EMBL/GenBank/DDBJ databases">
        <title>Chryseotalea sanarue gen. nov., sp., nov., a member of the family Cytophagaceae, isolated from a brackish lake in Hamamatsu Japan.</title>
        <authorList>
            <person name="Maejima Y."/>
            <person name="Iino T."/>
            <person name="Muraguchi Y."/>
            <person name="Fukuda K."/>
            <person name="Ohkuma M."/>
            <person name="Moriuchi R."/>
            <person name="Dohra H."/>
            <person name="Kimbara K."/>
            <person name="Shintani M."/>
        </authorList>
    </citation>
    <scope>NUCLEOTIDE SEQUENCE [LARGE SCALE GENOMIC DNA]</scope>
    <source>
        <strain evidence="2 3">Ys</strain>
    </source>
</reference>
<keyword evidence="3" id="KW-1185">Reference proteome</keyword>
<dbReference type="OrthoDB" id="1467737at2"/>
<evidence type="ECO:0000256" key="1">
    <source>
        <dbReference type="SAM" id="Phobius"/>
    </source>
</evidence>
<proteinExistence type="predicted"/>
<keyword evidence="1" id="KW-1133">Transmembrane helix</keyword>
<keyword evidence="1" id="KW-0812">Transmembrane</keyword>
<gene>
    <name evidence="2" type="ORF">SanaruYs_24090</name>
</gene>
<organism evidence="2 3">
    <name type="scientific">Chryseotalea sanaruensis</name>
    <dbReference type="NCBI Taxonomy" id="2482724"/>
    <lineage>
        <taxon>Bacteria</taxon>
        <taxon>Pseudomonadati</taxon>
        <taxon>Bacteroidota</taxon>
        <taxon>Cytophagia</taxon>
        <taxon>Cytophagales</taxon>
        <taxon>Chryseotaleaceae</taxon>
        <taxon>Chryseotalea</taxon>
    </lineage>
</organism>
<dbReference type="Proteomes" id="UP000288227">
    <property type="component" value="Unassembled WGS sequence"/>
</dbReference>
<feature type="transmembrane region" description="Helical" evidence="1">
    <location>
        <begin position="88"/>
        <end position="114"/>
    </location>
</feature>
<protein>
    <recommendedName>
        <fullName evidence="4">Small multi-drug export protein</fullName>
    </recommendedName>
</protein>
<keyword evidence="1" id="KW-0472">Membrane</keyword>
<feature type="transmembrane region" description="Helical" evidence="1">
    <location>
        <begin position="34"/>
        <end position="56"/>
    </location>
</feature>
<dbReference type="EMBL" id="BHXQ01000004">
    <property type="protein sequence ID" value="GCC52173.1"/>
    <property type="molecule type" value="Genomic_DNA"/>
</dbReference>
<comment type="caution">
    <text evidence="2">The sequence shown here is derived from an EMBL/GenBank/DDBJ whole genome shotgun (WGS) entry which is preliminary data.</text>
</comment>
<dbReference type="AlphaFoldDB" id="A0A401UB90"/>